<dbReference type="InterPro" id="IPR022346">
    <property type="entry name" value="T2SS_GspH"/>
</dbReference>
<evidence type="ECO:0000256" key="5">
    <source>
        <dbReference type="ARBA" id="ARBA00022519"/>
    </source>
</evidence>
<keyword evidence="3" id="KW-1003">Cell membrane</keyword>
<gene>
    <name evidence="13" type="ORF">SAMN04488068_1612</name>
</gene>
<evidence type="ECO:0000256" key="10">
    <source>
        <dbReference type="ARBA" id="ARBA00030775"/>
    </source>
</evidence>
<dbReference type="InterPro" id="IPR045584">
    <property type="entry name" value="Pilin-like"/>
</dbReference>
<accession>A0A1M5N5B4</accession>
<dbReference type="EMBL" id="FQWZ01000003">
    <property type="protein sequence ID" value="SHG84183.1"/>
    <property type="molecule type" value="Genomic_DNA"/>
</dbReference>
<dbReference type="GO" id="GO:0005886">
    <property type="term" value="C:plasma membrane"/>
    <property type="evidence" value="ECO:0007669"/>
    <property type="project" value="UniProtKB-SubCell"/>
</dbReference>
<keyword evidence="7 11" id="KW-1133">Transmembrane helix</keyword>
<evidence type="ECO:0000256" key="2">
    <source>
        <dbReference type="ARBA" id="ARBA00021549"/>
    </source>
</evidence>
<dbReference type="AlphaFoldDB" id="A0A1M5N5B4"/>
<dbReference type="Pfam" id="PF12019">
    <property type="entry name" value="GspH"/>
    <property type="match status" value="1"/>
</dbReference>
<keyword evidence="14" id="KW-1185">Reference proteome</keyword>
<evidence type="ECO:0000313" key="14">
    <source>
        <dbReference type="Proteomes" id="UP000199758"/>
    </source>
</evidence>
<dbReference type="RefSeq" id="WP_072896310.1">
    <property type="nucleotide sequence ID" value="NZ_FQWZ01000003.1"/>
</dbReference>
<evidence type="ECO:0000256" key="8">
    <source>
        <dbReference type="ARBA" id="ARBA00023136"/>
    </source>
</evidence>
<dbReference type="Pfam" id="PF07963">
    <property type="entry name" value="N_methyl"/>
    <property type="match status" value="1"/>
</dbReference>
<dbReference type="GO" id="GO:0015627">
    <property type="term" value="C:type II protein secretion system complex"/>
    <property type="evidence" value="ECO:0007669"/>
    <property type="project" value="InterPro"/>
</dbReference>
<keyword evidence="5" id="KW-0997">Cell inner membrane</keyword>
<evidence type="ECO:0000256" key="11">
    <source>
        <dbReference type="SAM" id="Phobius"/>
    </source>
</evidence>
<dbReference type="STRING" id="490188.SAMN04488068_1612"/>
<reference evidence="13 14" key="1">
    <citation type="submission" date="2016-11" db="EMBL/GenBank/DDBJ databases">
        <authorList>
            <person name="Jaros S."/>
            <person name="Januszkiewicz K."/>
            <person name="Wedrychowicz H."/>
        </authorList>
    </citation>
    <scope>NUCLEOTIDE SEQUENCE [LARGE SCALE GENOMIC DNA]</scope>
    <source>
        <strain evidence="13 14">CGMCC 1.7049</strain>
    </source>
</reference>
<name>A0A1M5N5B4_9GAMM</name>
<feature type="transmembrane region" description="Helical" evidence="11">
    <location>
        <begin position="12"/>
        <end position="34"/>
    </location>
</feature>
<dbReference type="SUPFAM" id="SSF54523">
    <property type="entry name" value="Pili subunits"/>
    <property type="match status" value="1"/>
</dbReference>
<sequence length="200" mass="21159">MTDTFASLDNQAGFTLLELLVVLAIAAILMATAMPHFRLMMLSSARAQGSTQLVAAFNQARSEAIEKNSNVVVCRRNYFASSSYPTCGISSGTWAQGWIVYRDSDGVVDASEPDAAGDILAVYEPIGRVTASGDNAFNVLPSSNPAFLAFGSNGRPSQALSFTLCDSNRQLDKARRVDVALSGYVSLQALDVATTTSVCG</sequence>
<dbReference type="Proteomes" id="UP000199758">
    <property type="component" value="Unassembled WGS sequence"/>
</dbReference>
<keyword evidence="6 11" id="KW-0812">Transmembrane</keyword>
<evidence type="ECO:0000256" key="7">
    <source>
        <dbReference type="ARBA" id="ARBA00022989"/>
    </source>
</evidence>
<keyword evidence="4" id="KW-0488">Methylation</keyword>
<protein>
    <recommendedName>
        <fullName evidence="2">Type II secretion system protein H</fullName>
    </recommendedName>
    <alternativeName>
        <fullName evidence="10">General secretion pathway protein H</fullName>
    </alternativeName>
</protein>
<comment type="similarity">
    <text evidence="9">Belongs to the GSP H family.</text>
</comment>
<evidence type="ECO:0000256" key="3">
    <source>
        <dbReference type="ARBA" id="ARBA00022475"/>
    </source>
</evidence>
<evidence type="ECO:0000313" key="13">
    <source>
        <dbReference type="EMBL" id="SHG84183.1"/>
    </source>
</evidence>
<comment type="subcellular location">
    <subcellularLocation>
        <location evidence="1">Cell inner membrane</location>
        <topology evidence="1">Single-pass membrane protein</topology>
    </subcellularLocation>
</comment>
<evidence type="ECO:0000256" key="6">
    <source>
        <dbReference type="ARBA" id="ARBA00022692"/>
    </source>
</evidence>
<organism evidence="13 14">
    <name type="scientific">Hydrocarboniphaga daqingensis</name>
    <dbReference type="NCBI Taxonomy" id="490188"/>
    <lineage>
        <taxon>Bacteria</taxon>
        <taxon>Pseudomonadati</taxon>
        <taxon>Pseudomonadota</taxon>
        <taxon>Gammaproteobacteria</taxon>
        <taxon>Nevskiales</taxon>
        <taxon>Nevskiaceae</taxon>
        <taxon>Hydrocarboniphaga</taxon>
    </lineage>
</organism>
<feature type="domain" description="General secretion pathway GspH" evidence="12">
    <location>
        <begin position="52"/>
        <end position="183"/>
    </location>
</feature>
<evidence type="ECO:0000256" key="1">
    <source>
        <dbReference type="ARBA" id="ARBA00004377"/>
    </source>
</evidence>
<evidence type="ECO:0000256" key="9">
    <source>
        <dbReference type="ARBA" id="ARBA00025772"/>
    </source>
</evidence>
<evidence type="ECO:0000256" key="4">
    <source>
        <dbReference type="ARBA" id="ARBA00022481"/>
    </source>
</evidence>
<keyword evidence="8 11" id="KW-0472">Membrane</keyword>
<dbReference type="InterPro" id="IPR012902">
    <property type="entry name" value="N_methyl_site"/>
</dbReference>
<dbReference type="Gene3D" id="3.55.40.10">
    <property type="entry name" value="minor pseudopilin epsh domain"/>
    <property type="match status" value="1"/>
</dbReference>
<evidence type="ECO:0000259" key="12">
    <source>
        <dbReference type="Pfam" id="PF12019"/>
    </source>
</evidence>
<proteinExistence type="inferred from homology"/>
<dbReference type="GO" id="GO:0015628">
    <property type="term" value="P:protein secretion by the type II secretion system"/>
    <property type="evidence" value="ECO:0007669"/>
    <property type="project" value="InterPro"/>
</dbReference>
<dbReference type="NCBIfam" id="TIGR02532">
    <property type="entry name" value="IV_pilin_GFxxxE"/>
    <property type="match status" value="1"/>
</dbReference>
<dbReference type="PROSITE" id="PS00409">
    <property type="entry name" value="PROKAR_NTER_METHYL"/>
    <property type="match status" value="1"/>
</dbReference>